<dbReference type="Pfam" id="PF01928">
    <property type="entry name" value="CYTH"/>
    <property type="match status" value="1"/>
</dbReference>
<gene>
    <name evidence="2" type="ORF">NRB20_45180</name>
</gene>
<organism evidence="2 3">
    <name type="scientific">Nocardia macrotermitis</name>
    <dbReference type="NCBI Taxonomy" id="2585198"/>
    <lineage>
        <taxon>Bacteria</taxon>
        <taxon>Bacillati</taxon>
        <taxon>Actinomycetota</taxon>
        <taxon>Actinomycetes</taxon>
        <taxon>Mycobacteriales</taxon>
        <taxon>Nocardiaceae</taxon>
        <taxon>Nocardia</taxon>
    </lineage>
</organism>
<dbReference type="EMBL" id="WEGK01000010">
    <property type="protein sequence ID" value="MQY21407.1"/>
    <property type="molecule type" value="Genomic_DNA"/>
</dbReference>
<dbReference type="InterPro" id="IPR033469">
    <property type="entry name" value="CYTH-like_dom_sf"/>
</dbReference>
<sequence length="77" mass="8659">MIEAEYKARLAKPDAVRAKLAERADPDNVSYRDVYFDTADHSLVRTDREFRLRTISGTSGTRHLLTFKDSAVDAVAS</sequence>
<dbReference type="Proteomes" id="UP000438448">
    <property type="component" value="Unassembled WGS sequence"/>
</dbReference>
<accession>A0A7K0D6S2</accession>
<dbReference type="Gene3D" id="2.40.320.10">
    <property type="entry name" value="Hypothetical Protein Pfu-838710-001"/>
    <property type="match status" value="1"/>
</dbReference>
<keyword evidence="3" id="KW-1185">Reference proteome</keyword>
<feature type="domain" description="CYTH" evidence="1">
    <location>
        <begin position="1"/>
        <end position="77"/>
    </location>
</feature>
<reference evidence="2 3" key="1">
    <citation type="submission" date="2019-10" db="EMBL/GenBank/DDBJ databases">
        <title>Nocardia macrotermitis sp. nov. and Nocardia aurantia sp. nov., isolated from the gut of fungus growing-termite Macrotermes natalensis.</title>
        <authorList>
            <person name="Benndorf R."/>
            <person name="Schwitalla J."/>
            <person name="Martin K."/>
            <person name="De Beer W."/>
            <person name="Kaster A.-K."/>
            <person name="Vollmers J."/>
            <person name="Poulsen M."/>
            <person name="Beemelmanns C."/>
        </authorList>
    </citation>
    <scope>NUCLEOTIDE SEQUENCE [LARGE SCALE GENOMIC DNA]</scope>
    <source>
        <strain evidence="2 3">RB20</strain>
    </source>
</reference>
<evidence type="ECO:0000313" key="2">
    <source>
        <dbReference type="EMBL" id="MQY21407.1"/>
    </source>
</evidence>
<name>A0A7K0D6S2_9NOCA</name>
<dbReference type="PROSITE" id="PS51707">
    <property type="entry name" value="CYTH"/>
    <property type="match status" value="1"/>
</dbReference>
<evidence type="ECO:0000313" key="3">
    <source>
        <dbReference type="Proteomes" id="UP000438448"/>
    </source>
</evidence>
<dbReference type="InterPro" id="IPR023577">
    <property type="entry name" value="CYTH_domain"/>
</dbReference>
<dbReference type="AlphaFoldDB" id="A0A7K0D6S2"/>
<proteinExistence type="predicted"/>
<comment type="caution">
    <text evidence="2">The sequence shown here is derived from an EMBL/GenBank/DDBJ whole genome shotgun (WGS) entry which is preliminary data.</text>
</comment>
<dbReference type="RefSeq" id="WP_194289967.1">
    <property type="nucleotide sequence ID" value="NZ_WEGK01000010.1"/>
</dbReference>
<evidence type="ECO:0000259" key="1">
    <source>
        <dbReference type="PROSITE" id="PS51707"/>
    </source>
</evidence>
<dbReference type="SUPFAM" id="SSF55154">
    <property type="entry name" value="CYTH-like phosphatases"/>
    <property type="match status" value="1"/>
</dbReference>
<protein>
    <recommendedName>
        <fullName evidence="1">CYTH domain-containing protein</fullName>
    </recommendedName>
</protein>